<dbReference type="STRING" id="1095629.A0A0C9WIT3"/>
<evidence type="ECO:0000259" key="3">
    <source>
        <dbReference type="Pfam" id="PF20151"/>
    </source>
</evidence>
<feature type="domain" description="DUF6533" evidence="3">
    <location>
        <begin position="30"/>
        <end position="73"/>
    </location>
</feature>
<dbReference type="Proteomes" id="UP000054477">
    <property type="component" value="Unassembled WGS sequence"/>
</dbReference>
<dbReference type="Pfam" id="PF20151">
    <property type="entry name" value="DUF6533"/>
    <property type="match status" value="1"/>
</dbReference>
<organism evidence="4 5">
    <name type="scientific">Laccaria amethystina LaAM-08-1</name>
    <dbReference type="NCBI Taxonomy" id="1095629"/>
    <lineage>
        <taxon>Eukaryota</taxon>
        <taxon>Fungi</taxon>
        <taxon>Dikarya</taxon>
        <taxon>Basidiomycota</taxon>
        <taxon>Agaricomycotina</taxon>
        <taxon>Agaricomycetes</taxon>
        <taxon>Agaricomycetidae</taxon>
        <taxon>Agaricales</taxon>
        <taxon>Agaricineae</taxon>
        <taxon>Hydnangiaceae</taxon>
        <taxon>Laccaria</taxon>
    </lineage>
</organism>
<feature type="transmembrane region" description="Helical" evidence="2">
    <location>
        <begin position="118"/>
        <end position="136"/>
    </location>
</feature>
<keyword evidence="5" id="KW-1185">Reference proteome</keyword>
<dbReference type="HOGENOM" id="CLU_035509_11_3_1"/>
<feature type="region of interest" description="Disordered" evidence="1">
    <location>
        <begin position="241"/>
        <end position="267"/>
    </location>
</feature>
<keyword evidence="2" id="KW-1133">Transmembrane helix</keyword>
<evidence type="ECO:0000313" key="4">
    <source>
        <dbReference type="EMBL" id="KIJ93494.1"/>
    </source>
</evidence>
<evidence type="ECO:0000256" key="1">
    <source>
        <dbReference type="SAM" id="MobiDB-lite"/>
    </source>
</evidence>
<keyword evidence="2" id="KW-0812">Transmembrane</keyword>
<dbReference type="OrthoDB" id="3350812at2759"/>
<evidence type="ECO:0000256" key="2">
    <source>
        <dbReference type="SAM" id="Phobius"/>
    </source>
</evidence>
<reference evidence="4 5" key="1">
    <citation type="submission" date="2014-04" db="EMBL/GenBank/DDBJ databases">
        <authorList>
            <consortium name="DOE Joint Genome Institute"/>
            <person name="Kuo A."/>
            <person name="Kohler A."/>
            <person name="Nagy L.G."/>
            <person name="Floudas D."/>
            <person name="Copeland A."/>
            <person name="Barry K.W."/>
            <person name="Cichocki N."/>
            <person name="Veneault-Fourrey C."/>
            <person name="LaButti K."/>
            <person name="Lindquist E.A."/>
            <person name="Lipzen A."/>
            <person name="Lundell T."/>
            <person name="Morin E."/>
            <person name="Murat C."/>
            <person name="Sun H."/>
            <person name="Tunlid A."/>
            <person name="Henrissat B."/>
            <person name="Grigoriev I.V."/>
            <person name="Hibbett D.S."/>
            <person name="Martin F."/>
            <person name="Nordberg H.P."/>
            <person name="Cantor M.N."/>
            <person name="Hua S.X."/>
        </authorList>
    </citation>
    <scope>NUCLEOTIDE SEQUENCE [LARGE SCALE GENOMIC DNA]</scope>
    <source>
        <strain evidence="4 5">LaAM-08-1</strain>
    </source>
</reference>
<protein>
    <recommendedName>
        <fullName evidence="3">DUF6533 domain-containing protein</fullName>
    </recommendedName>
</protein>
<feature type="transmembrane region" description="Helical" evidence="2">
    <location>
        <begin position="62"/>
        <end position="81"/>
    </location>
</feature>
<dbReference type="EMBL" id="KN838841">
    <property type="protein sequence ID" value="KIJ93494.1"/>
    <property type="molecule type" value="Genomic_DNA"/>
</dbReference>
<dbReference type="InterPro" id="IPR045340">
    <property type="entry name" value="DUF6533"/>
</dbReference>
<feature type="transmembrane region" description="Helical" evidence="2">
    <location>
        <begin position="23"/>
        <end position="42"/>
    </location>
</feature>
<evidence type="ECO:0000313" key="5">
    <source>
        <dbReference type="Proteomes" id="UP000054477"/>
    </source>
</evidence>
<keyword evidence="2" id="KW-0472">Membrane</keyword>
<reference evidence="5" key="2">
    <citation type="submission" date="2015-01" db="EMBL/GenBank/DDBJ databases">
        <title>Evolutionary Origins and Diversification of the Mycorrhizal Mutualists.</title>
        <authorList>
            <consortium name="DOE Joint Genome Institute"/>
            <consortium name="Mycorrhizal Genomics Consortium"/>
            <person name="Kohler A."/>
            <person name="Kuo A."/>
            <person name="Nagy L.G."/>
            <person name="Floudas D."/>
            <person name="Copeland A."/>
            <person name="Barry K.W."/>
            <person name="Cichocki N."/>
            <person name="Veneault-Fourrey C."/>
            <person name="LaButti K."/>
            <person name="Lindquist E.A."/>
            <person name="Lipzen A."/>
            <person name="Lundell T."/>
            <person name="Morin E."/>
            <person name="Murat C."/>
            <person name="Riley R."/>
            <person name="Ohm R."/>
            <person name="Sun H."/>
            <person name="Tunlid A."/>
            <person name="Henrissat B."/>
            <person name="Grigoriev I.V."/>
            <person name="Hibbett D.S."/>
            <person name="Martin F."/>
        </authorList>
    </citation>
    <scope>NUCLEOTIDE SEQUENCE [LARGE SCALE GENOMIC DNA]</scope>
    <source>
        <strain evidence="5">LaAM-08-1</strain>
    </source>
</reference>
<proteinExistence type="predicted"/>
<accession>A0A0C9WIT3</accession>
<name>A0A0C9WIT3_9AGAR</name>
<gene>
    <name evidence="4" type="ORF">K443DRAFT_645449</name>
</gene>
<sequence>MSSIGEIIQELRELTAYVGAMRLVTRFSNAVAGAAMFLYDYFLTVGMEVDLVWSSKWGFMKVLYVLQRYLPFVDAVILCFLHQLSRTISPSSCSVVEKLRGLILTLRAWAVWRRDGRLGIALSILFVATAAISYVIQITDRPYPEFQGCFITGSNRMVYINWVVLMIYEADRRGEDDSFHAVVYRDVLSTINVVVVTTLSENYLDMLSSVERCLHSMLTSRVVLNIRDYVRTARPGWSDGVTDIQVNSGPTRHRKMNSTDNPDDVIP</sequence>
<dbReference type="AlphaFoldDB" id="A0A0C9WIT3"/>